<comment type="caution">
    <text evidence="1">The sequence shown here is derived from an EMBL/GenBank/DDBJ whole genome shotgun (WGS) entry which is preliminary data.</text>
</comment>
<proteinExistence type="predicted"/>
<evidence type="ECO:0000313" key="2">
    <source>
        <dbReference type="Proteomes" id="UP000724584"/>
    </source>
</evidence>
<reference evidence="1 2" key="1">
    <citation type="journal article" date="2021" name="Nat. Commun.">
        <title>Genetic determinants of endophytism in the Arabidopsis root mycobiome.</title>
        <authorList>
            <person name="Mesny F."/>
            <person name="Miyauchi S."/>
            <person name="Thiergart T."/>
            <person name="Pickel B."/>
            <person name="Atanasova L."/>
            <person name="Karlsson M."/>
            <person name="Huettel B."/>
            <person name="Barry K.W."/>
            <person name="Haridas S."/>
            <person name="Chen C."/>
            <person name="Bauer D."/>
            <person name="Andreopoulos W."/>
            <person name="Pangilinan J."/>
            <person name="LaButti K."/>
            <person name="Riley R."/>
            <person name="Lipzen A."/>
            <person name="Clum A."/>
            <person name="Drula E."/>
            <person name="Henrissat B."/>
            <person name="Kohler A."/>
            <person name="Grigoriev I.V."/>
            <person name="Martin F.M."/>
            <person name="Hacquard S."/>
        </authorList>
    </citation>
    <scope>NUCLEOTIDE SEQUENCE [LARGE SCALE GENOMIC DNA]</scope>
    <source>
        <strain evidence="1 2">MPI-SDFR-AT-0079</strain>
    </source>
</reference>
<dbReference type="EMBL" id="JAGIZQ010000005">
    <property type="protein sequence ID" value="KAH6628418.1"/>
    <property type="molecule type" value="Genomic_DNA"/>
</dbReference>
<dbReference type="Proteomes" id="UP000724584">
    <property type="component" value="Unassembled WGS sequence"/>
</dbReference>
<organism evidence="1 2">
    <name type="scientific">Chaetomium tenue</name>
    <dbReference type="NCBI Taxonomy" id="1854479"/>
    <lineage>
        <taxon>Eukaryota</taxon>
        <taxon>Fungi</taxon>
        <taxon>Dikarya</taxon>
        <taxon>Ascomycota</taxon>
        <taxon>Pezizomycotina</taxon>
        <taxon>Sordariomycetes</taxon>
        <taxon>Sordariomycetidae</taxon>
        <taxon>Sordariales</taxon>
        <taxon>Chaetomiaceae</taxon>
        <taxon>Chaetomium</taxon>
    </lineage>
</organism>
<keyword evidence="2" id="KW-1185">Reference proteome</keyword>
<evidence type="ECO:0000313" key="1">
    <source>
        <dbReference type="EMBL" id="KAH6628418.1"/>
    </source>
</evidence>
<accession>A0ACB7P3U7</accession>
<sequence length="502" mass="55538">MREETAVYNKLTRPIERIAAYLKRGVGSEFKTVLVRDMLHRHGLSEAGTHKFELRFAQRSVRAHLRTGGIFAPAPNAPPGLAFLDLDAVAKRRDLSVTYQIPHLTSRPVARILHKKLNRIRPIDKIYDPYIAAVLIALAQEQRRAGTVPDSCHTPPTSGGFGCDPSIDTAQDSLGPKPSHQSFVETVPLYHSHLPLKSPAQVSWVIETMAKSMSRGPLQSGSFGHITVGYLASAFVSPATTTYLQTLLRNDTAEYLAGVATWADSIRYTKWGRFTSDFHFIDAKDDPPRSCGVDFARDCKSDRGCVVSALHNYTTRLLDAEGQLPAWQRAQAAKFVVHFVGDIHQPLHTENVERGGNGIEVLFEGRRLNLHHVWDSSIAEKLVGGVRRRGPYPEAKRWAEALAREINEGKFASERINWLRSANLSDPVATAMAWAEEANAYVCTTVLPEGPDAIRGQELGSDYYEAAAPVIEVQVARAGYRLAAWLDLIVTSLKTESLSDDL</sequence>
<protein>
    <submittedName>
        <fullName evidence="1">Phospholipase C/P1 nuclease domain-containing protein</fullName>
    </submittedName>
</protein>
<gene>
    <name evidence="1" type="ORF">F5144DRAFT_492734</name>
</gene>
<name>A0ACB7P3U7_9PEZI</name>